<comment type="caution">
    <text evidence="10">The sequence shown here is derived from an EMBL/GenBank/DDBJ whole genome shotgun (WGS) entry which is preliminary data.</text>
</comment>
<dbReference type="InterPro" id="IPR000742">
    <property type="entry name" value="EGF"/>
</dbReference>
<dbReference type="Pfam" id="PF00431">
    <property type="entry name" value="CUB"/>
    <property type="match status" value="9"/>
</dbReference>
<feature type="disulfide bond" evidence="5">
    <location>
        <begin position="27"/>
        <end position="54"/>
    </location>
</feature>
<feature type="domain" description="CUB" evidence="8">
    <location>
        <begin position="27"/>
        <end position="138"/>
    </location>
</feature>
<dbReference type="PROSITE" id="PS01186">
    <property type="entry name" value="EGF_2"/>
    <property type="match status" value="2"/>
</dbReference>
<proteinExistence type="predicted"/>
<evidence type="ECO:0000256" key="4">
    <source>
        <dbReference type="ARBA" id="ARBA00023157"/>
    </source>
</evidence>
<feature type="domain" description="CUB" evidence="8">
    <location>
        <begin position="1093"/>
        <end position="1201"/>
    </location>
</feature>
<dbReference type="Pfam" id="PF07645">
    <property type="entry name" value="EGF_CA"/>
    <property type="match status" value="2"/>
</dbReference>
<dbReference type="SUPFAM" id="SSF57196">
    <property type="entry name" value="EGF/Laminin"/>
    <property type="match status" value="2"/>
</dbReference>
<feature type="domain" description="CUB" evidence="8">
    <location>
        <begin position="779"/>
        <end position="889"/>
    </location>
</feature>
<feature type="domain" description="CUB" evidence="8">
    <location>
        <begin position="453"/>
        <end position="562"/>
    </location>
</feature>
<dbReference type="InterPro" id="IPR001881">
    <property type="entry name" value="EGF-like_Ca-bd_dom"/>
</dbReference>
<keyword evidence="3" id="KW-0677">Repeat</keyword>
<evidence type="ECO:0000256" key="2">
    <source>
        <dbReference type="ARBA" id="ARBA00022729"/>
    </source>
</evidence>
<dbReference type="InterPro" id="IPR000152">
    <property type="entry name" value="EGF-type_Asp/Asn_hydroxyl_site"/>
</dbReference>
<evidence type="ECO:0000256" key="5">
    <source>
        <dbReference type="PROSITE-ProRule" id="PRU00059"/>
    </source>
</evidence>
<dbReference type="Gene3D" id="2.10.25.10">
    <property type="entry name" value="Laminin"/>
    <property type="match status" value="2"/>
</dbReference>
<dbReference type="FunFam" id="2.10.25.10:FF:000010">
    <property type="entry name" value="Pro-epidermal growth factor"/>
    <property type="match status" value="1"/>
</dbReference>
<dbReference type="FunFam" id="2.60.120.290:FF:000005">
    <property type="entry name" value="Procollagen C-endopeptidase enhancer 1"/>
    <property type="match status" value="3"/>
</dbReference>
<dbReference type="SMART" id="SM00179">
    <property type="entry name" value="EGF_CA"/>
    <property type="match status" value="2"/>
</dbReference>
<evidence type="ECO:0000313" key="11">
    <source>
        <dbReference type="Proteomes" id="UP001168821"/>
    </source>
</evidence>
<evidence type="ECO:0000259" key="9">
    <source>
        <dbReference type="PROSITE" id="PS50026"/>
    </source>
</evidence>
<dbReference type="PANTHER" id="PTHR24251:SF37">
    <property type="entry name" value="CUB DOMAIN-CONTAINING PROTEIN"/>
    <property type="match status" value="1"/>
</dbReference>
<dbReference type="FunFam" id="2.60.120.290:FF:000013">
    <property type="entry name" value="Membrane frizzled-related protein"/>
    <property type="match status" value="3"/>
</dbReference>
<feature type="domain" description="CUB" evidence="8">
    <location>
        <begin position="932"/>
        <end position="1051"/>
    </location>
</feature>
<evidence type="ECO:0000256" key="1">
    <source>
        <dbReference type="ARBA" id="ARBA00022536"/>
    </source>
</evidence>
<feature type="domain" description="CUB" evidence="8">
    <location>
        <begin position="139"/>
        <end position="249"/>
    </location>
</feature>
<dbReference type="InterPro" id="IPR018097">
    <property type="entry name" value="EGF_Ca-bd_CS"/>
</dbReference>
<keyword evidence="1 6" id="KW-0245">EGF-like domain</keyword>
<dbReference type="PROSITE" id="PS01180">
    <property type="entry name" value="CUB"/>
    <property type="match status" value="9"/>
</dbReference>
<keyword evidence="11" id="KW-1185">Reference proteome</keyword>
<dbReference type="PROSITE" id="PS01187">
    <property type="entry name" value="EGF_CA"/>
    <property type="match status" value="2"/>
</dbReference>
<feature type="signal peptide" evidence="7">
    <location>
        <begin position="1"/>
        <end position="23"/>
    </location>
</feature>
<dbReference type="Gene3D" id="2.60.120.290">
    <property type="entry name" value="Spermadhesin, CUB domain"/>
    <property type="match status" value="9"/>
</dbReference>
<accession>A0AA38J177</accession>
<evidence type="ECO:0000256" key="3">
    <source>
        <dbReference type="ARBA" id="ARBA00022737"/>
    </source>
</evidence>
<feature type="domain" description="EGF-like" evidence="9">
    <location>
        <begin position="249"/>
        <end position="289"/>
    </location>
</feature>
<feature type="disulfide bond" evidence="5">
    <location>
        <begin position="779"/>
        <end position="806"/>
    </location>
</feature>
<evidence type="ECO:0000313" key="10">
    <source>
        <dbReference type="EMBL" id="KAJ3664879.1"/>
    </source>
</evidence>
<comment type="caution">
    <text evidence="6">Lacks conserved residue(s) required for the propagation of feature annotation.</text>
</comment>
<dbReference type="GO" id="GO:0005509">
    <property type="term" value="F:calcium ion binding"/>
    <property type="evidence" value="ECO:0007669"/>
    <property type="project" value="InterPro"/>
</dbReference>
<feature type="domain" description="EGF-like" evidence="9">
    <location>
        <begin position="889"/>
        <end position="929"/>
    </location>
</feature>
<feature type="domain" description="CUB" evidence="8">
    <location>
        <begin position="563"/>
        <end position="674"/>
    </location>
</feature>
<dbReference type="InterPro" id="IPR000859">
    <property type="entry name" value="CUB_dom"/>
</dbReference>
<evidence type="ECO:0000256" key="6">
    <source>
        <dbReference type="PROSITE-ProRule" id="PRU00076"/>
    </source>
</evidence>
<dbReference type="Proteomes" id="UP001168821">
    <property type="component" value="Unassembled WGS sequence"/>
</dbReference>
<organism evidence="10 11">
    <name type="scientific">Zophobas morio</name>
    <dbReference type="NCBI Taxonomy" id="2755281"/>
    <lineage>
        <taxon>Eukaryota</taxon>
        <taxon>Metazoa</taxon>
        <taxon>Ecdysozoa</taxon>
        <taxon>Arthropoda</taxon>
        <taxon>Hexapoda</taxon>
        <taxon>Insecta</taxon>
        <taxon>Pterygota</taxon>
        <taxon>Neoptera</taxon>
        <taxon>Endopterygota</taxon>
        <taxon>Coleoptera</taxon>
        <taxon>Polyphaga</taxon>
        <taxon>Cucujiformia</taxon>
        <taxon>Tenebrionidae</taxon>
        <taxon>Zophobas</taxon>
    </lineage>
</organism>
<dbReference type="CDD" id="cd00041">
    <property type="entry name" value="CUB"/>
    <property type="match status" value="9"/>
</dbReference>
<protein>
    <submittedName>
        <fullName evidence="10">Uncharacterized protein</fullName>
    </submittedName>
</protein>
<sequence length="1211" mass="136925">MLALYELLSVIVITLQICPSLVALTTCNTTFNQRSGTFFSPAFYKPNTTNIEKCKWRISVSPDEKIVLNVTVIDIEKTPNCNSGNLEVRDGFWEDSPLLGKYCGNGSLNLIASTTNKLLISYQHRVGYRGFLGEYEAICGEEIYVRSQFILHSNEPQEKYPLNRKCIWKVTVPVNHQIVLRSQKFQIEYEERCMFDYVEFYDSNSTALGRFCGEELSGNITSTLNTLTIKFVSDDSVQKEGFSFLLLADYDECVTKEHQCDHECINTIGSYKCVCRRGYKLQIDGKSCEIECGGILNALNGAIHSYSFPQEYPRNTTCIWKIVVPDDNVIHLSFFSFDIKGDSDNHSFREKCEKNKLEIFNGEETDPQPLGTYCGSVLPNLVVSEGSTMKIIFSTDNSVERSGFALTYSTVGNKCDKFGGNCHHRCVSLQTYRKCICPENYTTENNLDCSRGCHYEIASPSGIISSPNYPNYYQNNANCTWRFKTTPGHRIQIVFSDIQTTDCDDYVRVYDNYYPSNASILLEVCGNKTNITGLSTTNELSVNFISDSLNVYQGFNATYSSVCGGNLTASTTEKYVYSHDTYGLSNYYDYTDCVWIIKANSGYYVNLSVEVLDIEFSSYCNFDFIEIREGDISRGKFCGNEKPEEFLSSDNFTVKFHTDYSVAKRACGTTIYTKTGTFSPPTFYKPNNSNPETCKWRILTSPDEKITLNITQLDIKKTPSCISGYVEVRDGLWEDSPLLGKFCGRGTLDSVTSTKNKMLISYVHKAGYRGFFANYEATCGGEVYVRNEFVLHSSHPQEKYPLNRKCVWKVIVPDFHQVVLSFQKFKIEHHDQCLFDYVEVDDSNGTSRGRFCGDVLPGNVTSSSNNLTIKLVSDASVQKEGFSVFIMAEFDECTTMLHDCAQECINTIGTYKCACRKGYELHPDGKNCEVACGGPLKALKGVIQSPSFPNKYPPNKRCSWEIVARVDRVVLFNFTHFDIEGHNRTHSIKERCEKDRLEFFGESENVTKHLGTYCGSRLPVPLISESTRTKIVFFSDNTIERKGFALEYFIIRDKCDKFKGNCHHGCVNVVTGRKCLCPEMYVTMDSVNCRKGCHYEISSTSGTIFSPNYPGSYYNNANCTWKFKTTPGHRIQISFLDVQTENCHDYINVYDDYSSSVRILGKLCGTRTGITGLSTKNELYVNFISDGSNVYQGFKATYSSLCGVRLYVVVL</sequence>
<keyword evidence="2 7" id="KW-0732">Signal</keyword>
<dbReference type="InterPro" id="IPR049883">
    <property type="entry name" value="NOTCH1_EGF-like"/>
</dbReference>
<keyword evidence="4 5" id="KW-1015">Disulfide bond</keyword>
<dbReference type="AlphaFoldDB" id="A0AA38J177"/>
<reference evidence="10" key="1">
    <citation type="journal article" date="2023" name="G3 (Bethesda)">
        <title>Whole genome assemblies of Zophobas morio and Tenebrio molitor.</title>
        <authorList>
            <person name="Kaur S."/>
            <person name="Stinson S.A."/>
            <person name="diCenzo G.C."/>
        </authorList>
    </citation>
    <scope>NUCLEOTIDE SEQUENCE</scope>
    <source>
        <strain evidence="10">QUZm001</strain>
    </source>
</reference>
<dbReference type="PANTHER" id="PTHR24251">
    <property type="entry name" value="OVOCHYMASE-RELATED"/>
    <property type="match status" value="1"/>
</dbReference>
<dbReference type="EMBL" id="JALNTZ010000001">
    <property type="protein sequence ID" value="KAJ3664879.1"/>
    <property type="molecule type" value="Genomic_DNA"/>
</dbReference>
<feature type="domain" description="CUB" evidence="8">
    <location>
        <begin position="673"/>
        <end position="778"/>
    </location>
</feature>
<feature type="domain" description="CUB" evidence="8">
    <location>
        <begin position="292"/>
        <end position="411"/>
    </location>
</feature>
<gene>
    <name evidence="10" type="ORF">Zmor_000415</name>
</gene>
<evidence type="ECO:0000256" key="7">
    <source>
        <dbReference type="SAM" id="SignalP"/>
    </source>
</evidence>
<feature type="chain" id="PRO_5041259753" evidence="7">
    <location>
        <begin position="24"/>
        <end position="1211"/>
    </location>
</feature>
<dbReference type="PROSITE" id="PS00010">
    <property type="entry name" value="ASX_HYDROXYL"/>
    <property type="match status" value="2"/>
</dbReference>
<feature type="disulfide bond" evidence="5">
    <location>
        <begin position="139"/>
        <end position="166"/>
    </location>
</feature>
<dbReference type="SMART" id="SM00042">
    <property type="entry name" value="CUB"/>
    <property type="match status" value="9"/>
</dbReference>
<dbReference type="SMART" id="SM00181">
    <property type="entry name" value="EGF"/>
    <property type="match status" value="4"/>
</dbReference>
<dbReference type="SUPFAM" id="SSF49854">
    <property type="entry name" value="Spermadhesin, CUB domain"/>
    <property type="match status" value="9"/>
</dbReference>
<name>A0AA38J177_9CUCU</name>
<dbReference type="InterPro" id="IPR035914">
    <property type="entry name" value="Sperma_CUB_dom_sf"/>
</dbReference>
<evidence type="ECO:0000259" key="8">
    <source>
        <dbReference type="PROSITE" id="PS01180"/>
    </source>
</evidence>
<dbReference type="PROSITE" id="PS50026">
    <property type="entry name" value="EGF_3"/>
    <property type="match status" value="2"/>
</dbReference>